<dbReference type="Proteomes" id="UP000095009">
    <property type="component" value="Unassembled WGS sequence"/>
</dbReference>
<evidence type="ECO:0000256" key="1">
    <source>
        <dbReference type="ARBA" id="ARBA00004496"/>
    </source>
</evidence>
<comment type="catalytic activity">
    <reaction evidence="11">
        <text>L-seryl-[protein] + ATP = O-phospho-L-seryl-[protein] + ADP + H(+)</text>
        <dbReference type="Rhea" id="RHEA:17989"/>
        <dbReference type="Rhea" id="RHEA-COMP:9863"/>
        <dbReference type="Rhea" id="RHEA-COMP:11604"/>
        <dbReference type="ChEBI" id="CHEBI:15378"/>
        <dbReference type="ChEBI" id="CHEBI:29999"/>
        <dbReference type="ChEBI" id="CHEBI:30616"/>
        <dbReference type="ChEBI" id="CHEBI:83421"/>
        <dbReference type="ChEBI" id="CHEBI:456216"/>
        <dbReference type="EC" id="2.7.11.1"/>
    </reaction>
</comment>
<accession>A0A1E3PFS3</accession>
<dbReference type="GO" id="GO:0060917">
    <property type="term" value="P:regulation of (1-&gt;6)-beta-D-glucan biosynthetic process"/>
    <property type="evidence" value="ECO:0007669"/>
    <property type="project" value="UniProtKB-ARBA"/>
</dbReference>
<sequence length="299" mass="33999">MASSSVKAGASNLTRASYPQVTKIGARKRTKKLSDFDVVSEMGEGAYGKVILARYREPLENLIVIKSVYKDRILVDTWVRDMDLGTIPSEIKIMVALSEKPHENITEIIDFFEDKECYHIEMIPHGNPAIDLFDLIELQPNMPEEDCRNIFRQVVSAIKHLHDLGIAHRDIKDENIILDKQGHLKLIDFGSATYVRSGPFDVFVGTLDYASPEVLSGQPYEGKPQDIWALGILLYTITYKENPFYNVDEIMEGELRVPFVMSEKSIDLIRMILNRNVNQRPTIDNILAHPWLSTKPLIA</sequence>
<evidence type="ECO:0000256" key="5">
    <source>
        <dbReference type="ARBA" id="ARBA00022553"/>
    </source>
</evidence>
<keyword evidence="3" id="KW-0963">Cytoplasm</keyword>
<feature type="binding site" evidence="13">
    <location>
        <position position="131"/>
    </location>
    <ligand>
        <name>ATP</name>
        <dbReference type="ChEBI" id="CHEBI:30616"/>
    </ligand>
</feature>
<dbReference type="PANTHER" id="PTHR24346">
    <property type="entry name" value="MAP/MICROTUBULE AFFINITY-REGULATING KINASE"/>
    <property type="match status" value="1"/>
</dbReference>
<dbReference type="PROSITE" id="PS50011">
    <property type="entry name" value="PROTEIN_KINASE_DOM"/>
    <property type="match status" value="1"/>
</dbReference>
<evidence type="ECO:0000259" key="14">
    <source>
        <dbReference type="PROSITE" id="PS50011"/>
    </source>
</evidence>
<evidence type="ECO:0000256" key="7">
    <source>
        <dbReference type="ARBA" id="ARBA00022741"/>
    </source>
</evidence>
<dbReference type="FunFam" id="1.10.510.10:FF:000320">
    <property type="entry name" value="Serine/threonine protein kinase"/>
    <property type="match status" value="1"/>
</dbReference>
<reference evidence="15 16" key="1">
    <citation type="journal article" date="2016" name="Proc. Natl. Acad. Sci. U.S.A.">
        <title>Comparative genomics of biotechnologically important yeasts.</title>
        <authorList>
            <person name="Riley R."/>
            <person name="Haridas S."/>
            <person name="Wolfe K.H."/>
            <person name="Lopes M.R."/>
            <person name="Hittinger C.T."/>
            <person name="Goeker M."/>
            <person name="Salamov A.A."/>
            <person name="Wisecaver J.H."/>
            <person name="Long T.M."/>
            <person name="Calvey C.H."/>
            <person name="Aerts A.L."/>
            <person name="Barry K.W."/>
            <person name="Choi C."/>
            <person name="Clum A."/>
            <person name="Coughlan A.Y."/>
            <person name="Deshpande S."/>
            <person name="Douglass A.P."/>
            <person name="Hanson S.J."/>
            <person name="Klenk H.-P."/>
            <person name="LaButti K.M."/>
            <person name="Lapidus A."/>
            <person name="Lindquist E.A."/>
            <person name="Lipzen A.M."/>
            <person name="Meier-Kolthoff J.P."/>
            <person name="Ohm R.A."/>
            <person name="Otillar R.P."/>
            <person name="Pangilinan J.L."/>
            <person name="Peng Y."/>
            <person name="Rokas A."/>
            <person name="Rosa C.A."/>
            <person name="Scheuner C."/>
            <person name="Sibirny A.A."/>
            <person name="Slot J.C."/>
            <person name="Stielow J.B."/>
            <person name="Sun H."/>
            <person name="Kurtzman C.P."/>
            <person name="Blackwell M."/>
            <person name="Grigoriev I.V."/>
            <person name="Jeffries T.W."/>
        </authorList>
    </citation>
    <scope>NUCLEOTIDE SEQUENCE [LARGE SCALE GENOMIC DNA]</scope>
    <source>
        <strain evidence="15 16">DSM 6958</strain>
    </source>
</reference>
<dbReference type="InterPro" id="IPR000719">
    <property type="entry name" value="Prot_kinase_dom"/>
</dbReference>
<comment type="subcellular location">
    <subcellularLocation>
        <location evidence="1">Cytoplasm</location>
    </subcellularLocation>
</comment>
<evidence type="ECO:0000313" key="16">
    <source>
        <dbReference type="Proteomes" id="UP000095009"/>
    </source>
</evidence>
<comment type="catalytic activity">
    <reaction evidence="10">
        <text>L-threonyl-[protein] + ATP = O-phospho-L-threonyl-[protein] + ADP + H(+)</text>
        <dbReference type="Rhea" id="RHEA:46608"/>
        <dbReference type="Rhea" id="RHEA-COMP:11060"/>
        <dbReference type="Rhea" id="RHEA-COMP:11605"/>
        <dbReference type="ChEBI" id="CHEBI:15378"/>
        <dbReference type="ChEBI" id="CHEBI:30013"/>
        <dbReference type="ChEBI" id="CHEBI:30616"/>
        <dbReference type="ChEBI" id="CHEBI:61977"/>
        <dbReference type="ChEBI" id="CHEBI:456216"/>
        <dbReference type="EC" id="2.7.11.1"/>
    </reaction>
</comment>
<evidence type="ECO:0000256" key="6">
    <source>
        <dbReference type="ARBA" id="ARBA00022679"/>
    </source>
</evidence>
<dbReference type="InterPro" id="IPR008271">
    <property type="entry name" value="Ser/Thr_kinase_AS"/>
</dbReference>
<dbReference type="GO" id="GO:0004674">
    <property type="term" value="F:protein serine/threonine kinase activity"/>
    <property type="evidence" value="ECO:0007669"/>
    <property type="project" value="UniProtKB-KW"/>
</dbReference>
<gene>
    <name evidence="15" type="ORF">NADFUDRAFT_83733</name>
</gene>
<keyword evidence="6" id="KW-0808">Transferase</keyword>
<evidence type="ECO:0000256" key="13">
    <source>
        <dbReference type="PIRSR" id="PIRSR037993-2"/>
    </source>
</evidence>
<organism evidence="15 16">
    <name type="scientific">Nadsonia fulvescens var. elongata DSM 6958</name>
    <dbReference type="NCBI Taxonomy" id="857566"/>
    <lineage>
        <taxon>Eukaryota</taxon>
        <taxon>Fungi</taxon>
        <taxon>Dikarya</taxon>
        <taxon>Ascomycota</taxon>
        <taxon>Saccharomycotina</taxon>
        <taxon>Dipodascomycetes</taxon>
        <taxon>Dipodascales</taxon>
        <taxon>Dipodascales incertae sedis</taxon>
        <taxon>Nadsonia</taxon>
    </lineage>
</organism>
<dbReference type="InterPro" id="IPR017348">
    <property type="entry name" value="PIM1/2/3"/>
</dbReference>
<name>A0A1E3PFS3_9ASCO</name>
<keyword evidence="5" id="KW-0597">Phosphoprotein</keyword>
<dbReference type="FunFam" id="3.30.200.20:FF:000314">
    <property type="entry name" value="Serine/threonine protein kinase"/>
    <property type="match status" value="1"/>
</dbReference>
<dbReference type="GO" id="GO:0005829">
    <property type="term" value="C:cytosol"/>
    <property type="evidence" value="ECO:0007669"/>
    <property type="project" value="TreeGrafter"/>
</dbReference>
<evidence type="ECO:0000256" key="2">
    <source>
        <dbReference type="ARBA" id="ARBA00012513"/>
    </source>
</evidence>
<evidence type="ECO:0000313" key="15">
    <source>
        <dbReference type="EMBL" id="ODQ64160.1"/>
    </source>
</evidence>
<keyword evidence="7" id="KW-0547">Nucleotide-binding</keyword>
<feature type="binding site" evidence="13">
    <location>
        <position position="66"/>
    </location>
    <ligand>
        <name>ATP</name>
        <dbReference type="ChEBI" id="CHEBI:30616"/>
    </ligand>
</feature>
<feature type="active site" description="Proton acceptor" evidence="12">
    <location>
        <position position="170"/>
    </location>
</feature>
<dbReference type="STRING" id="857566.A0A1E3PFS3"/>
<dbReference type="OrthoDB" id="10252171at2759"/>
<feature type="domain" description="Protein kinase" evidence="14">
    <location>
        <begin position="36"/>
        <end position="292"/>
    </location>
</feature>
<dbReference type="GO" id="GO:0045719">
    <property type="term" value="P:negative regulation of glycogen biosynthetic process"/>
    <property type="evidence" value="ECO:0007669"/>
    <property type="project" value="TreeGrafter"/>
</dbReference>
<dbReference type="PANTHER" id="PTHR24346:SF51">
    <property type="entry name" value="PAS DOMAIN-CONTAINING SERINE_THREONINE-PROTEIN KINASE"/>
    <property type="match status" value="1"/>
</dbReference>
<evidence type="ECO:0000256" key="11">
    <source>
        <dbReference type="ARBA" id="ARBA00048679"/>
    </source>
</evidence>
<dbReference type="InterPro" id="IPR011009">
    <property type="entry name" value="Kinase-like_dom_sf"/>
</dbReference>
<evidence type="ECO:0000256" key="8">
    <source>
        <dbReference type="ARBA" id="ARBA00022777"/>
    </source>
</evidence>
<keyword evidence="8 15" id="KW-0418">Kinase</keyword>
<dbReference type="PROSITE" id="PS00108">
    <property type="entry name" value="PROTEIN_KINASE_ST"/>
    <property type="match status" value="1"/>
</dbReference>
<evidence type="ECO:0000256" key="12">
    <source>
        <dbReference type="PIRSR" id="PIRSR037993-1"/>
    </source>
</evidence>
<evidence type="ECO:0000256" key="3">
    <source>
        <dbReference type="ARBA" id="ARBA00022490"/>
    </source>
</evidence>
<dbReference type="GO" id="GO:0005634">
    <property type="term" value="C:nucleus"/>
    <property type="evidence" value="ECO:0007669"/>
    <property type="project" value="TreeGrafter"/>
</dbReference>
<evidence type="ECO:0000256" key="4">
    <source>
        <dbReference type="ARBA" id="ARBA00022527"/>
    </source>
</evidence>
<dbReference type="SMART" id="SM00220">
    <property type="entry name" value="S_TKc"/>
    <property type="match status" value="1"/>
</dbReference>
<keyword evidence="16" id="KW-1185">Reference proteome</keyword>
<dbReference type="GO" id="GO:0005524">
    <property type="term" value="F:ATP binding"/>
    <property type="evidence" value="ECO:0007669"/>
    <property type="project" value="UniProtKB-KW"/>
</dbReference>
<dbReference type="EMBL" id="KV454412">
    <property type="protein sequence ID" value="ODQ64160.1"/>
    <property type="molecule type" value="Genomic_DNA"/>
</dbReference>
<keyword evidence="9 13" id="KW-0067">ATP-binding</keyword>
<dbReference type="PIRSF" id="PIRSF037993">
    <property type="entry name" value="STPK_Pim-1"/>
    <property type="match status" value="1"/>
</dbReference>
<evidence type="ECO:0000256" key="10">
    <source>
        <dbReference type="ARBA" id="ARBA00047899"/>
    </source>
</evidence>
<dbReference type="Pfam" id="PF00069">
    <property type="entry name" value="Pkinase"/>
    <property type="match status" value="1"/>
</dbReference>
<dbReference type="Gene3D" id="3.30.200.20">
    <property type="entry name" value="Phosphorylase Kinase, domain 1"/>
    <property type="match status" value="1"/>
</dbReference>
<dbReference type="AlphaFoldDB" id="A0A1E3PFS3"/>
<protein>
    <recommendedName>
        <fullName evidence="2">non-specific serine/threonine protein kinase</fullName>
        <ecNumber evidence="2">2.7.11.1</ecNumber>
    </recommendedName>
</protein>
<dbReference type="GO" id="GO:0035556">
    <property type="term" value="P:intracellular signal transduction"/>
    <property type="evidence" value="ECO:0007669"/>
    <property type="project" value="TreeGrafter"/>
</dbReference>
<evidence type="ECO:0000256" key="9">
    <source>
        <dbReference type="ARBA" id="ARBA00022840"/>
    </source>
</evidence>
<keyword evidence="4" id="KW-0723">Serine/threonine-protein kinase</keyword>
<dbReference type="Gene3D" id="1.10.510.10">
    <property type="entry name" value="Transferase(Phosphotransferase) domain 1"/>
    <property type="match status" value="1"/>
</dbReference>
<dbReference type="SUPFAM" id="SSF56112">
    <property type="entry name" value="Protein kinase-like (PK-like)"/>
    <property type="match status" value="1"/>
</dbReference>
<dbReference type="GO" id="GO:0043066">
    <property type="term" value="P:negative regulation of apoptotic process"/>
    <property type="evidence" value="ECO:0007669"/>
    <property type="project" value="InterPro"/>
</dbReference>
<dbReference type="EC" id="2.7.11.1" evidence="2"/>
<proteinExistence type="predicted"/>